<dbReference type="SUPFAM" id="SSF141868">
    <property type="entry name" value="EAL domain-like"/>
    <property type="match status" value="1"/>
</dbReference>
<evidence type="ECO:0000313" key="5">
    <source>
        <dbReference type="Proteomes" id="UP000248857"/>
    </source>
</evidence>
<dbReference type="PANTHER" id="PTHR44757">
    <property type="entry name" value="DIGUANYLATE CYCLASE DGCP"/>
    <property type="match status" value="1"/>
</dbReference>
<dbReference type="CDD" id="cd01948">
    <property type="entry name" value="EAL"/>
    <property type="match status" value="1"/>
</dbReference>
<accession>A0A2W1JPV5</accession>
<name>A0A2W1JPV5_9CYAN</name>
<dbReference type="SMART" id="SM00065">
    <property type="entry name" value="GAF"/>
    <property type="match status" value="1"/>
</dbReference>
<dbReference type="FunFam" id="3.30.70.270:FF:000001">
    <property type="entry name" value="Diguanylate cyclase domain protein"/>
    <property type="match status" value="1"/>
</dbReference>
<dbReference type="InterPro" id="IPR043128">
    <property type="entry name" value="Rev_trsase/Diguanyl_cyclase"/>
</dbReference>
<dbReference type="NCBIfam" id="TIGR00254">
    <property type="entry name" value="GGDEF"/>
    <property type="match status" value="1"/>
</dbReference>
<dbReference type="Gene3D" id="2.60.200.20">
    <property type="match status" value="1"/>
</dbReference>
<dbReference type="Gene3D" id="3.30.450.40">
    <property type="match status" value="1"/>
</dbReference>
<dbReference type="SUPFAM" id="SSF49879">
    <property type="entry name" value="SMAD/FHA domain"/>
    <property type="match status" value="1"/>
</dbReference>
<comment type="caution">
    <text evidence="4">The sequence shown here is derived from an EMBL/GenBank/DDBJ whole genome shotgun (WGS) entry which is preliminary data.</text>
</comment>
<dbReference type="Pfam" id="PF00990">
    <property type="entry name" value="GGDEF"/>
    <property type="match status" value="1"/>
</dbReference>
<reference evidence="4 5" key="1">
    <citation type="journal article" date="2018" name="Sci. Rep.">
        <title>A novel species of the marine cyanobacterium Acaryochloris with a unique pigment content and lifestyle.</title>
        <authorList>
            <person name="Partensky F."/>
            <person name="Six C."/>
            <person name="Ratin M."/>
            <person name="Garczarek L."/>
            <person name="Vaulot D."/>
            <person name="Probert I."/>
            <person name="Calteau A."/>
            <person name="Gourvil P."/>
            <person name="Marie D."/>
            <person name="Grebert T."/>
            <person name="Bouchier C."/>
            <person name="Le Panse S."/>
            <person name="Gachenot M."/>
            <person name="Rodriguez F."/>
            <person name="Garrido J.L."/>
        </authorList>
    </citation>
    <scope>NUCLEOTIDE SEQUENCE [LARGE SCALE GENOMIC DNA]</scope>
    <source>
        <strain evidence="4 5">RCC1774</strain>
    </source>
</reference>
<dbReference type="OrthoDB" id="442691at2"/>
<gene>
    <name evidence="4" type="ORF">C1752_02858</name>
</gene>
<dbReference type="Pfam" id="PF01590">
    <property type="entry name" value="GAF"/>
    <property type="match status" value="1"/>
</dbReference>
<evidence type="ECO:0000259" key="3">
    <source>
        <dbReference type="PROSITE" id="PS50887"/>
    </source>
</evidence>
<dbReference type="Proteomes" id="UP000248857">
    <property type="component" value="Unassembled WGS sequence"/>
</dbReference>
<dbReference type="FunFam" id="3.20.20.450:FF:000001">
    <property type="entry name" value="Cyclic di-GMP phosphodiesterase yahA"/>
    <property type="match status" value="1"/>
</dbReference>
<dbReference type="Gene3D" id="3.20.20.450">
    <property type="entry name" value="EAL domain"/>
    <property type="match status" value="1"/>
</dbReference>
<keyword evidence="5" id="KW-1185">Reference proteome</keyword>
<dbReference type="RefSeq" id="WP_110986552.1">
    <property type="nucleotide sequence ID" value="NZ_CAWNWM010000007.1"/>
</dbReference>
<dbReference type="SUPFAM" id="SSF55781">
    <property type="entry name" value="GAF domain-like"/>
    <property type="match status" value="1"/>
</dbReference>
<dbReference type="InterPro" id="IPR000160">
    <property type="entry name" value="GGDEF_dom"/>
</dbReference>
<dbReference type="SMART" id="SM00240">
    <property type="entry name" value="FHA"/>
    <property type="match status" value="1"/>
</dbReference>
<dbReference type="InterPro" id="IPR001633">
    <property type="entry name" value="EAL_dom"/>
</dbReference>
<feature type="domain" description="EAL" evidence="2">
    <location>
        <begin position="603"/>
        <end position="857"/>
    </location>
</feature>
<dbReference type="Pfam" id="PF00498">
    <property type="entry name" value="FHA"/>
    <property type="match status" value="1"/>
</dbReference>
<dbReference type="InterPro" id="IPR029016">
    <property type="entry name" value="GAF-like_dom_sf"/>
</dbReference>
<dbReference type="PROSITE" id="PS50883">
    <property type="entry name" value="EAL"/>
    <property type="match status" value="1"/>
</dbReference>
<organism evidence="4 5">
    <name type="scientific">Acaryochloris thomasi RCC1774</name>
    <dbReference type="NCBI Taxonomy" id="1764569"/>
    <lineage>
        <taxon>Bacteria</taxon>
        <taxon>Bacillati</taxon>
        <taxon>Cyanobacteriota</taxon>
        <taxon>Cyanophyceae</taxon>
        <taxon>Acaryochloridales</taxon>
        <taxon>Acaryochloridaceae</taxon>
        <taxon>Acaryochloris</taxon>
        <taxon>Acaryochloris thomasi</taxon>
    </lineage>
</organism>
<dbReference type="SMART" id="SM00267">
    <property type="entry name" value="GGDEF"/>
    <property type="match status" value="1"/>
</dbReference>
<proteinExistence type="predicted"/>
<dbReference type="PANTHER" id="PTHR44757:SF2">
    <property type="entry name" value="BIOFILM ARCHITECTURE MAINTENANCE PROTEIN MBAA"/>
    <property type="match status" value="1"/>
</dbReference>
<evidence type="ECO:0000259" key="2">
    <source>
        <dbReference type="PROSITE" id="PS50883"/>
    </source>
</evidence>
<dbReference type="PROSITE" id="PS50006">
    <property type="entry name" value="FHA_DOMAIN"/>
    <property type="match status" value="1"/>
</dbReference>
<dbReference type="SMART" id="SM00052">
    <property type="entry name" value="EAL"/>
    <property type="match status" value="1"/>
</dbReference>
<dbReference type="Pfam" id="PF00563">
    <property type="entry name" value="EAL"/>
    <property type="match status" value="1"/>
</dbReference>
<dbReference type="InterPro" id="IPR003018">
    <property type="entry name" value="GAF"/>
</dbReference>
<dbReference type="InterPro" id="IPR035919">
    <property type="entry name" value="EAL_sf"/>
</dbReference>
<dbReference type="InterPro" id="IPR029787">
    <property type="entry name" value="Nucleotide_cyclase"/>
</dbReference>
<evidence type="ECO:0000259" key="1">
    <source>
        <dbReference type="PROSITE" id="PS50006"/>
    </source>
</evidence>
<dbReference type="Gene3D" id="3.30.70.270">
    <property type="match status" value="1"/>
</dbReference>
<protein>
    <submittedName>
        <fullName evidence="4">Putative signaling protein</fullName>
    </submittedName>
</protein>
<dbReference type="EMBL" id="PQWO01000007">
    <property type="protein sequence ID" value="PZD72922.1"/>
    <property type="molecule type" value="Genomic_DNA"/>
</dbReference>
<sequence>MDEGEGHRVIELKASSYFVGRDPTNAIVLESKDVSRQHAIFLRLTSTNPNDYSFLLIDGNLQGTASSNGTKVNAEPCLSTRLGHGDQIRFGCQAKANYFILDPLTDQEFQDYCEGRGYEDLLTEVHNARGTIIIDHPQQPNFEAASLVRLASFPEIIPSPMFEVNLRGELTYLNPAAMQDFPNLHSLGLDHPVMQGLMALIKQSSHNILSREVEIAGKVFEQSIHYISESSLVRCCLFDVTQRKHAESELLKRDHLLQSVAKSTAHLLTNVDYETAISKALATFGEVAGVDRICVVENHLQAESLLASLRFEWRRDAVSSVRGTSHRQQQPYNNSYLQRWLPILANGGIIRDSVRALPELERQQLVQDDILSLMVVPIIVSGSFWGFIELDSCVEEHRWSAQEESIVSTLATSISAALQRQYKDEIIQLQAFHDALTGLPNRILFTDRLNLSLAEARRSQHSLAVMFMDLDRFKTINDTLGHSAGDALLQEVANRVKHCLRESDTVARWGGDEFTLLLPNIDHVEDATRTAQRILEAFREVIPLEGHDIYVNTSIGIAFYPADGKEAETLLKNADVALYQAKERGRGIYQLYNRVMNSEASEQFVLRNGLRHALDRQELLLHYQPQVDLLSGRFIGIEALLRWQHPEKGLIPPATFIPLAEETGLIIEIGEWVLRTACQQAVEWQQEGLQPLSIAVNLSARQFYEPNLVEMIADILQETQLDPSSLELEITESTAIKNIDVTQGILAQIQAMGVRIAMDDFGTGYSSLNYLTQLPLDTLKIDRAFIQNLWSEAKELEIIHAVIALGRALDLTVIAEGIDNTEQLDLLRSLNCPIVQGYLTGRPSPANELRGVLQANWQQHCPSAEVELALQTFS</sequence>
<dbReference type="InterPro" id="IPR000253">
    <property type="entry name" value="FHA_dom"/>
</dbReference>
<dbReference type="InterPro" id="IPR008984">
    <property type="entry name" value="SMAD_FHA_dom_sf"/>
</dbReference>
<feature type="domain" description="GGDEF" evidence="3">
    <location>
        <begin position="461"/>
        <end position="594"/>
    </location>
</feature>
<dbReference type="InterPro" id="IPR052155">
    <property type="entry name" value="Biofilm_reg_signaling"/>
</dbReference>
<dbReference type="PROSITE" id="PS50887">
    <property type="entry name" value="GGDEF"/>
    <property type="match status" value="1"/>
</dbReference>
<feature type="domain" description="FHA" evidence="1">
    <location>
        <begin position="17"/>
        <end position="77"/>
    </location>
</feature>
<dbReference type="AlphaFoldDB" id="A0A2W1JPV5"/>
<dbReference type="CDD" id="cd01949">
    <property type="entry name" value="GGDEF"/>
    <property type="match status" value="1"/>
</dbReference>
<dbReference type="SUPFAM" id="SSF55073">
    <property type="entry name" value="Nucleotide cyclase"/>
    <property type="match status" value="1"/>
</dbReference>
<evidence type="ECO:0000313" key="4">
    <source>
        <dbReference type="EMBL" id="PZD72922.1"/>
    </source>
</evidence>